<proteinExistence type="predicted"/>
<protein>
    <submittedName>
        <fullName evidence="1">Uncharacterized protein</fullName>
    </submittedName>
</protein>
<accession>A0A2Z6REC4</accession>
<dbReference type="EMBL" id="BEXD01003113">
    <property type="protein sequence ID" value="GBC00291.1"/>
    <property type="molecule type" value="Genomic_DNA"/>
</dbReference>
<keyword evidence="2" id="KW-1185">Reference proteome</keyword>
<dbReference type="AlphaFoldDB" id="A0A2Z6REC4"/>
<sequence>MLKKLIDELLTDVPVPTAGENLEEESGSETRLMDDLEIIRRGKVNGRAFLVVMEYHIDLCQILWISLRNSMCFNEKIRDTIDDLLKSKDNADWDKIEEKAQKLGDLTDREI</sequence>
<evidence type="ECO:0000313" key="2">
    <source>
        <dbReference type="Proteomes" id="UP000247702"/>
    </source>
</evidence>
<gene>
    <name evidence="1" type="ORF">RclHR1_03800007</name>
</gene>
<organism evidence="1 2">
    <name type="scientific">Rhizophagus clarus</name>
    <dbReference type="NCBI Taxonomy" id="94130"/>
    <lineage>
        <taxon>Eukaryota</taxon>
        <taxon>Fungi</taxon>
        <taxon>Fungi incertae sedis</taxon>
        <taxon>Mucoromycota</taxon>
        <taxon>Glomeromycotina</taxon>
        <taxon>Glomeromycetes</taxon>
        <taxon>Glomerales</taxon>
        <taxon>Glomeraceae</taxon>
        <taxon>Rhizophagus</taxon>
    </lineage>
</organism>
<dbReference type="Proteomes" id="UP000247702">
    <property type="component" value="Unassembled WGS sequence"/>
</dbReference>
<comment type="caution">
    <text evidence="1">The sequence shown here is derived from an EMBL/GenBank/DDBJ whole genome shotgun (WGS) entry which is preliminary data.</text>
</comment>
<reference evidence="1 2" key="1">
    <citation type="submission" date="2017-11" db="EMBL/GenBank/DDBJ databases">
        <title>The genome of Rhizophagus clarus HR1 reveals common genetic basis of auxotrophy among arbuscular mycorrhizal fungi.</title>
        <authorList>
            <person name="Kobayashi Y."/>
        </authorList>
    </citation>
    <scope>NUCLEOTIDE SEQUENCE [LARGE SCALE GENOMIC DNA]</scope>
    <source>
        <strain evidence="1 2">HR1</strain>
    </source>
</reference>
<evidence type="ECO:0000313" key="1">
    <source>
        <dbReference type="EMBL" id="GBC00291.1"/>
    </source>
</evidence>
<name>A0A2Z6REC4_9GLOM</name>